<feature type="domain" description="Peptidase S1" evidence="4">
    <location>
        <begin position="32"/>
        <end position="272"/>
    </location>
</feature>
<dbReference type="SMART" id="SM00020">
    <property type="entry name" value="Tryp_SPc"/>
    <property type="match status" value="1"/>
</dbReference>
<feature type="signal peptide" evidence="3">
    <location>
        <begin position="1"/>
        <end position="18"/>
    </location>
</feature>
<dbReference type="PRINTS" id="PR00722">
    <property type="entry name" value="CHYMOTRYPSIN"/>
</dbReference>
<dbReference type="Proteomes" id="UP000327044">
    <property type="component" value="Unassembled WGS sequence"/>
</dbReference>
<dbReference type="EMBL" id="VVIM01000009">
    <property type="protein sequence ID" value="KAB0792877.1"/>
    <property type="molecule type" value="Genomic_DNA"/>
</dbReference>
<organism evidence="5 6">
    <name type="scientific">Photinus pyralis</name>
    <name type="common">Common eastern firefly</name>
    <name type="synonym">Lampyris pyralis</name>
    <dbReference type="NCBI Taxonomy" id="7054"/>
    <lineage>
        <taxon>Eukaryota</taxon>
        <taxon>Metazoa</taxon>
        <taxon>Ecdysozoa</taxon>
        <taxon>Arthropoda</taxon>
        <taxon>Hexapoda</taxon>
        <taxon>Insecta</taxon>
        <taxon>Pterygota</taxon>
        <taxon>Neoptera</taxon>
        <taxon>Endopterygota</taxon>
        <taxon>Coleoptera</taxon>
        <taxon>Polyphaga</taxon>
        <taxon>Elateriformia</taxon>
        <taxon>Elateroidea</taxon>
        <taxon>Lampyridae</taxon>
        <taxon>Lampyrinae</taxon>
        <taxon>Photinus</taxon>
    </lineage>
</organism>
<evidence type="ECO:0000259" key="4">
    <source>
        <dbReference type="PROSITE" id="PS50240"/>
    </source>
</evidence>
<dbReference type="CDD" id="cd00190">
    <property type="entry name" value="Tryp_SPc"/>
    <property type="match status" value="1"/>
</dbReference>
<dbReference type="Gene3D" id="2.40.10.10">
    <property type="entry name" value="Trypsin-like serine proteases"/>
    <property type="match status" value="1"/>
</dbReference>
<dbReference type="OrthoDB" id="6732254at2759"/>
<comment type="similarity">
    <text evidence="2">Belongs to the peptidase S1 family. CLIP subfamily.</text>
</comment>
<dbReference type="InterPro" id="IPR009003">
    <property type="entry name" value="Peptidase_S1_PA"/>
</dbReference>
<dbReference type="InterPro" id="IPR001314">
    <property type="entry name" value="Peptidase_S1A"/>
</dbReference>
<gene>
    <name evidence="5" type="ORF">PPYR_12497</name>
</gene>
<keyword evidence="6" id="KW-1185">Reference proteome</keyword>
<dbReference type="InParanoid" id="A0A5N4A6C8"/>
<keyword evidence="3" id="KW-0732">Signal</keyword>
<proteinExistence type="inferred from homology"/>
<evidence type="ECO:0000256" key="1">
    <source>
        <dbReference type="ARBA" id="ARBA00023157"/>
    </source>
</evidence>
<dbReference type="FunFam" id="2.40.10.10:FF:000068">
    <property type="entry name" value="transmembrane protease serine 2"/>
    <property type="match status" value="1"/>
</dbReference>
<name>A0A5N4A6C8_PHOPY</name>
<dbReference type="PANTHER" id="PTHR24256">
    <property type="entry name" value="TRYPTASE-RELATED"/>
    <property type="match status" value="1"/>
</dbReference>
<reference evidence="5 6" key="1">
    <citation type="journal article" date="2018" name="Elife">
        <title>Firefly genomes illuminate parallel origins of bioluminescence in beetles.</title>
        <authorList>
            <person name="Fallon T.R."/>
            <person name="Lower S.E."/>
            <person name="Chang C.H."/>
            <person name="Bessho-Uehara M."/>
            <person name="Martin G.J."/>
            <person name="Bewick A.J."/>
            <person name="Behringer M."/>
            <person name="Debat H.J."/>
            <person name="Wong I."/>
            <person name="Day J.C."/>
            <person name="Suvorov A."/>
            <person name="Silva C.J."/>
            <person name="Stanger-Hall K.F."/>
            <person name="Hall D.W."/>
            <person name="Schmitz R.J."/>
            <person name="Nelson D.R."/>
            <person name="Lewis S.M."/>
            <person name="Shigenobu S."/>
            <person name="Bybee S.M."/>
            <person name="Larracuente A.M."/>
            <person name="Oba Y."/>
            <person name="Weng J.K."/>
        </authorList>
    </citation>
    <scope>NUCLEOTIDE SEQUENCE [LARGE SCALE GENOMIC DNA]</scope>
    <source>
        <strain evidence="5">1611_PpyrPB1</strain>
        <tissue evidence="5">Whole body</tissue>
    </source>
</reference>
<comment type="caution">
    <text evidence="5">The sequence shown here is derived from an EMBL/GenBank/DDBJ whole genome shotgun (WGS) entry which is preliminary data.</text>
</comment>
<evidence type="ECO:0000313" key="6">
    <source>
        <dbReference type="Proteomes" id="UP000327044"/>
    </source>
</evidence>
<dbReference type="SUPFAM" id="SSF50494">
    <property type="entry name" value="Trypsin-like serine proteases"/>
    <property type="match status" value="1"/>
</dbReference>
<dbReference type="InterPro" id="IPR051487">
    <property type="entry name" value="Ser/Thr_Proteases_Immune/Dev"/>
</dbReference>
<dbReference type="PROSITE" id="PS50240">
    <property type="entry name" value="TRYPSIN_DOM"/>
    <property type="match status" value="1"/>
</dbReference>
<dbReference type="InterPro" id="IPR043504">
    <property type="entry name" value="Peptidase_S1_PA_chymotrypsin"/>
</dbReference>
<keyword evidence="1" id="KW-1015">Disulfide bond</keyword>
<evidence type="ECO:0000256" key="2">
    <source>
        <dbReference type="ARBA" id="ARBA00024195"/>
    </source>
</evidence>
<dbReference type="InterPro" id="IPR001254">
    <property type="entry name" value="Trypsin_dom"/>
</dbReference>
<dbReference type="GO" id="GO:0006508">
    <property type="term" value="P:proteolysis"/>
    <property type="evidence" value="ECO:0007669"/>
    <property type="project" value="InterPro"/>
</dbReference>
<evidence type="ECO:0000313" key="5">
    <source>
        <dbReference type="EMBL" id="KAB0792877.1"/>
    </source>
</evidence>
<dbReference type="Pfam" id="PF00089">
    <property type="entry name" value="Trypsin"/>
    <property type="match status" value="1"/>
</dbReference>
<accession>A0A5N4A6C8</accession>
<dbReference type="GO" id="GO:0004252">
    <property type="term" value="F:serine-type endopeptidase activity"/>
    <property type="evidence" value="ECO:0007669"/>
    <property type="project" value="InterPro"/>
</dbReference>
<evidence type="ECO:0000256" key="3">
    <source>
        <dbReference type="SAM" id="SignalP"/>
    </source>
</evidence>
<dbReference type="AlphaFoldDB" id="A0A5N4A6C8"/>
<protein>
    <recommendedName>
        <fullName evidence="4">Peptidase S1 domain-containing protein</fullName>
    </recommendedName>
</protein>
<feature type="chain" id="PRO_5024465540" description="Peptidase S1 domain-containing protein" evidence="3">
    <location>
        <begin position="19"/>
        <end position="272"/>
    </location>
</feature>
<sequence>MLERTCLLLFIVHAFAYANDVLPEAPNCGHQIIDSAMELRRVAQEGEFPWTVLLKYDGAHPYRCVGSLINDRYVLTSAVCVSAKNYIMIGVVVGVHRLHEDARSKFYGIEMVIRHEHFEDGKNQFDHDIALIKVNDTVKYSGYVQPICLSKSASLLQPEDKVIVTGWGMNAEGDPVDTKKVIIRRVIADDVCKDKFAKYSVTVGDGCLCTDTLKGFKDYSCAGDGGAPVVVKSGGTWYQVGIVSFGGTCGHDFPDGNTRISKYIPWITSNLV</sequence>